<dbReference type="InterPro" id="IPR036879">
    <property type="entry name" value="TF_MADSbox_sf"/>
</dbReference>
<protein>
    <submittedName>
        <fullName evidence="8">Agamous-like MADS-box protein AGL80</fullName>
    </submittedName>
</protein>
<keyword evidence="5" id="KW-0539">Nucleus</keyword>
<evidence type="ECO:0000256" key="1">
    <source>
        <dbReference type="ARBA" id="ARBA00004123"/>
    </source>
</evidence>
<dbReference type="CDD" id="cd00266">
    <property type="entry name" value="MADS_SRF_like"/>
    <property type="match status" value="1"/>
</dbReference>
<dbReference type="EMBL" id="QZWG01000011">
    <property type="protein sequence ID" value="RZB80973.1"/>
    <property type="molecule type" value="Genomic_DNA"/>
</dbReference>
<evidence type="ECO:0000259" key="7">
    <source>
        <dbReference type="PROSITE" id="PS50066"/>
    </source>
</evidence>
<dbReference type="PANTHER" id="PTHR11945">
    <property type="entry name" value="MADS BOX PROTEIN"/>
    <property type="match status" value="1"/>
</dbReference>
<evidence type="ECO:0000256" key="6">
    <source>
        <dbReference type="SAM" id="MobiDB-lite"/>
    </source>
</evidence>
<evidence type="ECO:0000313" key="8">
    <source>
        <dbReference type="EMBL" id="RZB80973.1"/>
    </source>
</evidence>
<dbReference type="SUPFAM" id="SSF55455">
    <property type="entry name" value="SRF-like"/>
    <property type="match status" value="1"/>
</dbReference>
<keyword evidence="9" id="KW-1185">Reference proteome</keyword>
<evidence type="ECO:0000313" key="9">
    <source>
        <dbReference type="Proteomes" id="UP000289340"/>
    </source>
</evidence>
<evidence type="ECO:0000256" key="3">
    <source>
        <dbReference type="ARBA" id="ARBA00023125"/>
    </source>
</evidence>
<dbReference type="PROSITE" id="PS50066">
    <property type="entry name" value="MADS_BOX_2"/>
    <property type="match status" value="1"/>
</dbReference>
<evidence type="ECO:0000256" key="5">
    <source>
        <dbReference type="ARBA" id="ARBA00023242"/>
    </source>
</evidence>
<evidence type="ECO:0000256" key="4">
    <source>
        <dbReference type="ARBA" id="ARBA00023163"/>
    </source>
</evidence>
<evidence type="ECO:0000256" key="2">
    <source>
        <dbReference type="ARBA" id="ARBA00023015"/>
    </source>
</evidence>
<proteinExistence type="predicted"/>
<keyword evidence="2" id="KW-0805">Transcription regulation</keyword>
<dbReference type="SMART" id="SM00432">
    <property type="entry name" value="MADS"/>
    <property type="match status" value="1"/>
</dbReference>
<dbReference type="Gene3D" id="3.40.1810.10">
    <property type="entry name" value="Transcription factor, MADS-box"/>
    <property type="match status" value="1"/>
</dbReference>
<dbReference type="GO" id="GO:0045944">
    <property type="term" value="P:positive regulation of transcription by RNA polymerase II"/>
    <property type="evidence" value="ECO:0007669"/>
    <property type="project" value="InterPro"/>
</dbReference>
<dbReference type="GO" id="GO:0000981">
    <property type="term" value="F:DNA-binding transcription factor activity, RNA polymerase II-specific"/>
    <property type="evidence" value="ECO:0007669"/>
    <property type="project" value="InterPro"/>
</dbReference>
<dbReference type="PANTHER" id="PTHR11945:SF788">
    <property type="entry name" value="AGAMOUS-LIKE-34-RELATED"/>
    <property type="match status" value="1"/>
</dbReference>
<dbReference type="AlphaFoldDB" id="A0A445I4E0"/>
<name>A0A445I4E0_GLYSO</name>
<reference evidence="8 9" key="1">
    <citation type="submission" date="2018-09" db="EMBL/GenBank/DDBJ databases">
        <title>A high-quality reference genome of wild soybean provides a powerful tool to mine soybean genomes.</title>
        <authorList>
            <person name="Xie M."/>
            <person name="Chung C.Y.L."/>
            <person name="Li M.-W."/>
            <person name="Wong F.-L."/>
            <person name="Chan T.-F."/>
            <person name="Lam H.-M."/>
        </authorList>
    </citation>
    <scope>NUCLEOTIDE SEQUENCE [LARGE SCALE GENOMIC DNA]</scope>
    <source>
        <strain evidence="9">cv. W05</strain>
        <tissue evidence="8">Hypocotyl of etiolated seedlings</tissue>
    </source>
</reference>
<dbReference type="GO" id="GO:0046983">
    <property type="term" value="F:protein dimerization activity"/>
    <property type="evidence" value="ECO:0007669"/>
    <property type="project" value="InterPro"/>
</dbReference>
<feature type="region of interest" description="Disordered" evidence="6">
    <location>
        <begin position="1"/>
        <end position="46"/>
    </location>
</feature>
<sequence>MLLWRRRWSSRGGEATPTRENKQEEGKEEGVNEDEGGSEGFMKRKQLDEEATSMWKRFTKGTRESPTIGPTRSKPPRNKIMRVTRKKVQLAFIANDSARKLTCKKRKKGLLKKVDELSTLCGINACAIVYSPNDPEPEVWPSHWGVHRVLEKFTTMPELEQSKKMVNQESFTAQRIQKGNEQMMKLMKDNREKELTLFMFQCLNAGRVQPNNNVTEDDLNVFSSMIDQNLKDLSERMEALKVNEMTPNIDQSRMEIPTLNYGHGSDINIADPMQSQWFMDHLLNCGDGDETLIMPPFDDANLQLQTDFMSNLLP</sequence>
<dbReference type="GO" id="GO:0005634">
    <property type="term" value="C:nucleus"/>
    <property type="evidence" value="ECO:0007669"/>
    <property type="project" value="UniProtKB-SubCell"/>
</dbReference>
<dbReference type="Pfam" id="PF00319">
    <property type="entry name" value="SRF-TF"/>
    <property type="match status" value="1"/>
</dbReference>
<dbReference type="InterPro" id="IPR002100">
    <property type="entry name" value="TF_MADSbox"/>
</dbReference>
<gene>
    <name evidence="8" type="ORF">D0Y65_030636</name>
</gene>
<comment type="caution">
    <text evidence="8">The sequence shown here is derived from an EMBL/GenBank/DDBJ whole genome shotgun (WGS) entry which is preliminary data.</text>
</comment>
<organism evidence="8 9">
    <name type="scientific">Glycine soja</name>
    <name type="common">Wild soybean</name>
    <dbReference type="NCBI Taxonomy" id="3848"/>
    <lineage>
        <taxon>Eukaryota</taxon>
        <taxon>Viridiplantae</taxon>
        <taxon>Streptophyta</taxon>
        <taxon>Embryophyta</taxon>
        <taxon>Tracheophyta</taxon>
        <taxon>Spermatophyta</taxon>
        <taxon>Magnoliopsida</taxon>
        <taxon>eudicotyledons</taxon>
        <taxon>Gunneridae</taxon>
        <taxon>Pentapetalae</taxon>
        <taxon>rosids</taxon>
        <taxon>fabids</taxon>
        <taxon>Fabales</taxon>
        <taxon>Fabaceae</taxon>
        <taxon>Papilionoideae</taxon>
        <taxon>50 kb inversion clade</taxon>
        <taxon>NPAAA clade</taxon>
        <taxon>indigoferoid/millettioid clade</taxon>
        <taxon>Phaseoleae</taxon>
        <taxon>Glycine</taxon>
        <taxon>Glycine subgen. Soja</taxon>
    </lineage>
</organism>
<feature type="compositionally biased region" description="Basic and acidic residues" evidence="6">
    <location>
        <begin position="17"/>
        <end position="30"/>
    </location>
</feature>
<keyword evidence="3" id="KW-0238">DNA-binding</keyword>
<dbReference type="Proteomes" id="UP000289340">
    <property type="component" value="Chromosome 11"/>
</dbReference>
<dbReference type="InterPro" id="IPR033897">
    <property type="entry name" value="SRF-like_MADS-box"/>
</dbReference>
<feature type="domain" description="MADS-box" evidence="7">
    <location>
        <begin position="83"/>
        <end position="133"/>
    </location>
</feature>
<accession>A0A445I4E0</accession>
<dbReference type="FunFam" id="3.40.1810.10:FF:000018">
    <property type="entry name" value="agamous-like MADS-box protein AGL80"/>
    <property type="match status" value="1"/>
</dbReference>
<keyword evidence="4" id="KW-0804">Transcription</keyword>
<comment type="subcellular location">
    <subcellularLocation>
        <location evidence="1">Nucleus</location>
    </subcellularLocation>
</comment>
<dbReference type="PRINTS" id="PR00404">
    <property type="entry name" value="MADSDOMAIN"/>
</dbReference>
<dbReference type="GO" id="GO:0000978">
    <property type="term" value="F:RNA polymerase II cis-regulatory region sequence-specific DNA binding"/>
    <property type="evidence" value="ECO:0007669"/>
    <property type="project" value="TreeGrafter"/>
</dbReference>